<evidence type="ECO:0000313" key="4">
    <source>
        <dbReference type="Proteomes" id="UP000823521"/>
    </source>
</evidence>
<evidence type="ECO:0000313" key="3">
    <source>
        <dbReference type="EMBL" id="MBO4209975.1"/>
    </source>
</evidence>
<reference evidence="3 4" key="1">
    <citation type="submission" date="2019-12" db="EMBL/GenBank/DDBJ databases">
        <title>Whole genome sequencing of endophytic Actinobacterium Micromonospora sp. MPMI6T.</title>
        <authorList>
            <person name="Evv R."/>
            <person name="Podile A.R."/>
        </authorList>
    </citation>
    <scope>NUCLEOTIDE SEQUENCE [LARGE SCALE GENOMIC DNA]</scope>
    <source>
        <strain evidence="3 4">MPMI6</strain>
    </source>
</reference>
<dbReference type="EMBL" id="WVUH01000383">
    <property type="protein sequence ID" value="MBO4209975.1"/>
    <property type="molecule type" value="Genomic_DNA"/>
</dbReference>
<dbReference type="Proteomes" id="UP000823521">
    <property type="component" value="Unassembled WGS sequence"/>
</dbReference>
<organism evidence="3 4">
    <name type="scientific">Micromonospora echinofusca</name>
    <dbReference type="NCBI Taxonomy" id="47858"/>
    <lineage>
        <taxon>Bacteria</taxon>
        <taxon>Bacillati</taxon>
        <taxon>Actinomycetota</taxon>
        <taxon>Actinomycetes</taxon>
        <taxon>Micromonosporales</taxon>
        <taxon>Micromonosporaceae</taxon>
        <taxon>Micromonospora</taxon>
    </lineage>
</organism>
<dbReference type="PANTHER" id="PTHR33392:SF6">
    <property type="entry name" value="POLYISOPRENYL-TEICHOIC ACID--PEPTIDOGLYCAN TEICHOIC ACID TRANSFERASE TAGU"/>
    <property type="match status" value="1"/>
</dbReference>
<protein>
    <submittedName>
        <fullName evidence="3">Baseplate assembly protein</fullName>
    </submittedName>
</protein>
<dbReference type="InterPro" id="IPR004474">
    <property type="entry name" value="LytR_CpsA_psr"/>
</dbReference>
<sequence length="507" mass="54888">MALIPPNLDDRRFQDLVDDAKRMVQQRCPEWTDHNVSDPGVTLIETFAYLVDQLLYRLNRVPDRHYVKFLDLIGVTPFAPSVASTEVTFWLSAPRDVPVVVPAGTHVATVRAENVEPVTFETVRELTVPPCELVAVATVTAGGEQADRTGDLGGPERIAAFADPPAPGDAVLFGLDRPVPGCAVLLTMDWVVAGRGVDPTNAPLVWEAWTDGGWVPCPEERNTTGALNRAGEVVLHVPAGLDRAYLFSLPRDLVVDIPAFPAAGFPGQRTKLTHAMSYGSRVPGRRGTPDPAQGYQLLATTVSRYTGIDRFDGGAMLTFGGFDNLVDAIGGVDLTIDQRVVSRHRQPDGKHRRAVPGGYAGPQMVYQPGPAHLNGWQAIDYARQRYLTGGDYARQRHQQQLVKAMVRQIQGADLARDPGRVDAIVRSLGRAMTFVGDGYRLVDVAYALGGLRPDALTLVGLPGRSVGSGAGYRGEQLDPVGRRFLTELRAGRVEAFLTANPKLVLKG</sequence>
<dbReference type="InterPro" id="IPR011749">
    <property type="entry name" value="CHP02243"/>
</dbReference>
<gene>
    <name evidence="3" type="ORF">GSF22_28870</name>
</gene>
<dbReference type="PANTHER" id="PTHR33392">
    <property type="entry name" value="POLYISOPRENYL-TEICHOIC ACID--PEPTIDOGLYCAN TEICHOIC ACID TRANSFERASE TAGU"/>
    <property type="match status" value="1"/>
</dbReference>
<proteinExistence type="inferred from homology"/>
<dbReference type="Gene3D" id="3.40.630.190">
    <property type="entry name" value="LCP protein"/>
    <property type="match status" value="1"/>
</dbReference>
<evidence type="ECO:0000259" key="2">
    <source>
        <dbReference type="Pfam" id="PF03816"/>
    </source>
</evidence>
<name>A0ABS3VZL0_MICEH</name>
<dbReference type="Pfam" id="PF03816">
    <property type="entry name" value="LytR_cpsA_psr"/>
    <property type="match status" value="1"/>
</dbReference>
<comment type="caution">
    <text evidence="3">The sequence shown here is derived from an EMBL/GenBank/DDBJ whole genome shotgun (WGS) entry which is preliminary data.</text>
</comment>
<feature type="domain" description="Cell envelope-related transcriptional attenuator" evidence="2">
    <location>
        <begin position="233"/>
        <end position="410"/>
    </location>
</feature>
<dbReference type="InterPro" id="IPR050922">
    <property type="entry name" value="LytR/CpsA/Psr_CW_biosynth"/>
</dbReference>
<dbReference type="NCBIfam" id="TIGR02243">
    <property type="entry name" value="putative baseplate assembly protein"/>
    <property type="match status" value="1"/>
</dbReference>
<comment type="similarity">
    <text evidence="1">Belongs to the LytR/CpsA/Psr (LCP) family.</text>
</comment>
<keyword evidence="4" id="KW-1185">Reference proteome</keyword>
<dbReference type="RefSeq" id="WP_244454324.1">
    <property type="nucleotide sequence ID" value="NZ_WVUH01000383.1"/>
</dbReference>
<evidence type="ECO:0000256" key="1">
    <source>
        <dbReference type="ARBA" id="ARBA00006068"/>
    </source>
</evidence>
<accession>A0ABS3VZL0</accession>